<sequence length="157" mass="17832">MMMESNINSATILPPYEEELEPVDNLHWSPETANSIYLFWIPQLQASTPASDISSVYTALKRSQMISTWVGGDDSKTVISLDLDLYTRAYNLVHCRTDLRDKFIIHLGELHTIFAHLRAMGSFIENSGIDVSWLEADVYGPNTIRQIINCSHMKRSV</sequence>
<gene>
    <name evidence="1" type="ORF">LOTGIDRAFT_171396</name>
</gene>
<dbReference type="AlphaFoldDB" id="V4BBN2"/>
<dbReference type="EMBL" id="KB200010">
    <property type="protein sequence ID" value="ESP03457.1"/>
    <property type="molecule type" value="Genomic_DNA"/>
</dbReference>
<organism evidence="1 2">
    <name type="scientific">Lottia gigantea</name>
    <name type="common">Giant owl limpet</name>
    <dbReference type="NCBI Taxonomy" id="225164"/>
    <lineage>
        <taxon>Eukaryota</taxon>
        <taxon>Metazoa</taxon>
        <taxon>Spiralia</taxon>
        <taxon>Lophotrochozoa</taxon>
        <taxon>Mollusca</taxon>
        <taxon>Gastropoda</taxon>
        <taxon>Patellogastropoda</taxon>
        <taxon>Lottioidea</taxon>
        <taxon>Lottiidae</taxon>
        <taxon>Lottia</taxon>
    </lineage>
</organism>
<evidence type="ECO:0000313" key="2">
    <source>
        <dbReference type="Proteomes" id="UP000030746"/>
    </source>
</evidence>
<accession>V4BBN2</accession>
<reference evidence="1 2" key="1">
    <citation type="journal article" date="2013" name="Nature">
        <title>Insights into bilaterian evolution from three spiralian genomes.</title>
        <authorList>
            <person name="Simakov O."/>
            <person name="Marletaz F."/>
            <person name="Cho S.J."/>
            <person name="Edsinger-Gonzales E."/>
            <person name="Havlak P."/>
            <person name="Hellsten U."/>
            <person name="Kuo D.H."/>
            <person name="Larsson T."/>
            <person name="Lv J."/>
            <person name="Arendt D."/>
            <person name="Savage R."/>
            <person name="Osoegawa K."/>
            <person name="de Jong P."/>
            <person name="Grimwood J."/>
            <person name="Chapman J.A."/>
            <person name="Shapiro H."/>
            <person name="Aerts A."/>
            <person name="Otillar R.P."/>
            <person name="Terry A.Y."/>
            <person name="Boore J.L."/>
            <person name="Grigoriev I.V."/>
            <person name="Lindberg D.R."/>
            <person name="Seaver E.C."/>
            <person name="Weisblat D.A."/>
            <person name="Putnam N.H."/>
            <person name="Rokhsar D.S."/>
        </authorList>
    </citation>
    <scope>NUCLEOTIDE SEQUENCE [LARGE SCALE GENOMIC DNA]</scope>
</reference>
<dbReference type="HOGENOM" id="CLU_1679925_0_0_1"/>
<proteinExistence type="predicted"/>
<dbReference type="KEGG" id="lgi:LOTGIDRAFT_171396"/>
<dbReference type="PANTHER" id="PTHR47018">
    <property type="entry name" value="CXC DOMAIN-CONTAINING PROTEIN-RELATED"/>
    <property type="match status" value="1"/>
</dbReference>
<name>V4BBN2_LOTGI</name>
<evidence type="ECO:0000313" key="1">
    <source>
        <dbReference type="EMBL" id="ESP03457.1"/>
    </source>
</evidence>
<dbReference type="GeneID" id="20241754"/>
<dbReference type="PANTHER" id="PTHR47018:SF3">
    <property type="entry name" value="MYCBP-ASSOCIATED PROTEIN"/>
    <property type="match status" value="1"/>
</dbReference>
<dbReference type="RefSeq" id="XP_009045837.1">
    <property type="nucleotide sequence ID" value="XM_009047589.1"/>
</dbReference>
<keyword evidence="2" id="KW-1185">Reference proteome</keyword>
<dbReference type="Proteomes" id="UP000030746">
    <property type="component" value="Unassembled WGS sequence"/>
</dbReference>
<dbReference type="CTD" id="20241754"/>
<dbReference type="OrthoDB" id="6778718at2759"/>
<protein>
    <submittedName>
        <fullName evidence="1">Uncharacterized protein</fullName>
    </submittedName>
</protein>